<reference evidence="1 2" key="1">
    <citation type="journal article" date="2018" name="Mol. Biol. Evol.">
        <title>Broad Genomic Sampling Reveals a Smut Pathogenic Ancestry of the Fungal Clade Ustilaginomycotina.</title>
        <authorList>
            <person name="Kijpornyongpan T."/>
            <person name="Mondo S.J."/>
            <person name="Barry K."/>
            <person name="Sandor L."/>
            <person name="Lee J."/>
            <person name="Lipzen A."/>
            <person name="Pangilinan J."/>
            <person name="LaButti K."/>
            <person name="Hainaut M."/>
            <person name="Henrissat B."/>
            <person name="Grigoriev I.V."/>
            <person name="Spatafora J.W."/>
            <person name="Aime M.C."/>
        </authorList>
    </citation>
    <scope>NUCLEOTIDE SEQUENCE [LARGE SCALE GENOMIC DNA]</scope>
    <source>
        <strain evidence="1 2">SA 807</strain>
    </source>
</reference>
<name>A0ACD0P4B8_9BASI</name>
<organism evidence="1 2">
    <name type="scientific">Violaceomyces palustris</name>
    <dbReference type="NCBI Taxonomy" id="1673888"/>
    <lineage>
        <taxon>Eukaryota</taxon>
        <taxon>Fungi</taxon>
        <taxon>Dikarya</taxon>
        <taxon>Basidiomycota</taxon>
        <taxon>Ustilaginomycotina</taxon>
        <taxon>Ustilaginomycetes</taxon>
        <taxon>Violaceomycetales</taxon>
        <taxon>Violaceomycetaceae</taxon>
        <taxon>Violaceomyces</taxon>
    </lineage>
</organism>
<dbReference type="Proteomes" id="UP000245626">
    <property type="component" value="Unassembled WGS sequence"/>
</dbReference>
<sequence>MTPGSKPQDKERGVKTTTPKSVQDLPDAALDLARRMFELARSGDATLLEYMKSGLPPNLTNNRGDTLLMLATYHGHYELVKAMLRLPNPPDTNQLNSKGQSVVAGAVFKGYKDLVRLLIENGADPTAGQPSAEETAKMFNTWEDGEDGGEGYAKVFRDAKGRGVGASQAPEPVPDREQVRRVPGTGPSL</sequence>
<evidence type="ECO:0000313" key="1">
    <source>
        <dbReference type="EMBL" id="PWN52794.1"/>
    </source>
</evidence>
<dbReference type="EMBL" id="KZ819757">
    <property type="protein sequence ID" value="PWN52794.1"/>
    <property type="molecule type" value="Genomic_DNA"/>
</dbReference>
<proteinExistence type="predicted"/>
<accession>A0ACD0P4B8</accession>
<keyword evidence="2" id="KW-1185">Reference proteome</keyword>
<protein>
    <submittedName>
        <fullName evidence="1">Uncharacterized protein</fullName>
    </submittedName>
</protein>
<gene>
    <name evidence="1" type="ORF">IE53DRAFT_339907</name>
</gene>
<evidence type="ECO:0000313" key="2">
    <source>
        <dbReference type="Proteomes" id="UP000245626"/>
    </source>
</evidence>